<accession>A0A1G9VA96</accession>
<reference evidence="1 2" key="1">
    <citation type="submission" date="2016-10" db="EMBL/GenBank/DDBJ databases">
        <authorList>
            <person name="de Groot N.N."/>
        </authorList>
    </citation>
    <scope>NUCLEOTIDE SEQUENCE [LARGE SCALE GENOMIC DNA]</scope>
    <source>
        <strain evidence="1 2">DSM 25186</strain>
    </source>
</reference>
<evidence type="ECO:0008006" key="3">
    <source>
        <dbReference type="Google" id="ProtNLM"/>
    </source>
</evidence>
<dbReference type="RefSeq" id="WP_089688648.1">
    <property type="nucleotide sequence ID" value="NZ_FNFO01000019.1"/>
</dbReference>
<keyword evidence="2" id="KW-1185">Reference proteome</keyword>
<dbReference type="SUPFAM" id="SSF47090">
    <property type="entry name" value="PGBD-like"/>
    <property type="match status" value="1"/>
</dbReference>
<dbReference type="InterPro" id="IPR036366">
    <property type="entry name" value="PGBDSf"/>
</dbReference>
<name>A0A1G9VA96_9BACT</name>
<evidence type="ECO:0000313" key="2">
    <source>
        <dbReference type="Proteomes" id="UP000198510"/>
    </source>
</evidence>
<dbReference type="Proteomes" id="UP000198510">
    <property type="component" value="Unassembled WGS sequence"/>
</dbReference>
<sequence length="118" mass="13454">MKKTDLFLLFVLLAGLAYVLYLRKKKADPSASDDLIAKEAPIEIVQESGDEFALRPGSTGDNVKRLQIYLMRNFGMIDGFQVNGVYDTATTEMVSRYLYRQRISRGYFEKTGMDLIKL</sequence>
<proteinExistence type="predicted"/>
<dbReference type="EMBL" id="FNFO01000019">
    <property type="protein sequence ID" value="SDM69081.1"/>
    <property type="molecule type" value="Genomic_DNA"/>
</dbReference>
<dbReference type="STRING" id="1075417.SAMN05421823_11967"/>
<dbReference type="AlphaFoldDB" id="A0A1G9VA96"/>
<gene>
    <name evidence="1" type="ORF">SAMN05421823_11967</name>
</gene>
<organism evidence="1 2">
    <name type="scientific">Catalinimonas alkaloidigena</name>
    <dbReference type="NCBI Taxonomy" id="1075417"/>
    <lineage>
        <taxon>Bacteria</taxon>
        <taxon>Pseudomonadati</taxon>
        <taxon>Bacteroidota</taxon>
        <taxon>Cytophagia</taxon>
        <taxon>Cytophagales</taxon>
        <taxon>Catalimonadaceae</taxon>
        <taxon>Catalinimonas</taxon>
    </lineage>
</organism>
<evidence type="ECO:0000313" key="1">
    <source>
        <dbReference type="EMBL" id="SDM69081.1"/>
    </source>
</evidence>
<protein>
    <recommendedName>
        <fullName evidence="3">Peptidoglycan binding domain-containing protein</fullName>
    </recommendedName>
</protein>
<dbReference type="OrthoDB" id="1164974at2"/>
<dbReference type="Gene3D" id="1.10.101.10">
    <property type="entry name" value="PGBD-like superfamily/PGBD"/>
    <property type="match status" value="1"/>
</dbReference>
<dbReference type="InterPro" id="IPR036365">
    <property type="entry name" value="PGBD-like_sf"/>
</dbReference>